<dbReference type="PANTHER" id="PTHR10807:SF56">
    <property type="entry name" value="MYOTUBULARIN-RELATED PROTEIN 9"/>
    <property type="match status" value="1"/>
</dbReference>
<evidence type="ECO:0000256" key="2">
    <source>
        <dbReference type="ARBA" id="ARBA00004556"/>
    </source>
</evidence>
<dbReference type="Pfam" id="PF21098">
    <property type="entry name" value="PH-GRAM_MTMR6-like"/>
    <property type="match status" value="1"/>
</dbReference>
<dbReference type="GO" id="GO:0005783">
    <property type="term" value="C:endoplasmic reticulum"/>
    <property type="evidence" value="ECO:0007669"/>
    <property type="project" value="UniProtKB-SubCell"/>
</dbReference>
<keyword evidence="7" id="KW-0256">Endoplasmic reticulum</keyword>
<dbReference type="InterPro" id="IPR048994">
    <property type="entry name" value="PH-GRAM_MTMR6-9"/>
</dbReference>
<organism evidence="16 17">
    <name type="scientific">Nyctibius bracteatus</name>
    <name type="common">Rufous potoo</name>
    <dbReference type="NCBI Taxonomy" id="48426"/>
    <lineage>
        <taxon>Eukaryota</taxon>
        <taxon>Metazoa</taxon>
        <taxon>Chordata</taxon>
        <taxon>Craniata</taxon>
        <taxon>Vertebrata</taxon>
        <taxon>Euteleostomi</taxon>
        <taxon>Archelosauria</taxon>
        <taxon>Archosauria</taxon>
        <taxon>Dinosauria</taxon>
        <taxon>Saurischia</taxon>
        <taxon>Theropoda</taxon>
        <taxon>Coelurosauria</taxon>
        <taxon>Aves</taxon>
        <taxon>Neognathae</taxon>
        <taxon>Neoaves</taxon>
        <taxon>Strisores</taxon>
        <taxon>Caprimulgiformes</taxon>
        <taxon>Nyctibiidae</taxon>
        <taxon>Nyctibius</taxon>
    </lineage>
</organism>
<comment type="similarity">
    <text evidence="4">Belongs to the protein-tyrosine phosphatase family. Non-receptor class myotubularin subfamily.</text>
</comment>
<keyword evidence="17" id="KW-1185">Reference proteome</keyword>
<dbReference type="InterPro" id="IPR010569">
    <property type="entry name" value="Myotubularin-like_Pase_dom"/>
</dbReference>
<evidence type="ECO:0000256" key="11">
    <source>
        <dbReference type="ARBA" id="ARBA00023273"/>
    </source>
</evidence>
<evidence type="ECO:0000256" key="14">
    <source>
        <dbReference type="SAM" id="Coils"/>
    </source>
</evidence>
<feature type="non-terminal residue" evidence="16">
    <location>
        <position position="1"/>
    </location>
</feature>
<evidence type="ECO:0000256" key="10">
    <source>
        <dbReference type="ARBA" id="ARBA00023136"/>
    </source>
</evidence>
<dbReference type="FunFam" id="2.30.29.30:FF:000240">
    <property type="entry name" value="Myotubularin-related protein 9"/>
    <property type="match status" value="1"/>
</dbReference>
<dbReference type="Proteomes" id="UP000538472">
    <property type="component" value="Unassembled WGS sequence"/>
</dbReference>
<comment type="subcellular location">
    <subcellularLocation>
        <location evidence="3">Cell projection</location>
        <location evidence="3">Ruffle membrane</location>
        <topology evidence="3">Peripheral membrane protein</topology>
        <orientation evidence="3">Cytoplasmic side</orientation>
    </subcellularLocation>
    <subcellularLocation>
        <location evidence="2">Cytoplasm</location>
        <location evidence="2">Perinuclear region</location>
    </subcellularLocation>
    <subcellularLocation>
        <location evidence="1">Endoplasmic reticulum</location>
    </subcellularLocation>
</comment>
<dbReference type="CDD" id="cd14536">
    <property type="entry name" value="PTP-MTMR9"/>
    <property type="match status" value="1"/>
</dbReference>
<dbReference type="GO" id="GO:0019903">
    <property type="term" value="F:protein phosphatase binding"/>
    <property type="evidence" value="ECO:0007669"/>
    <property type="project" value="TreeGrafter"/>
</dbReference>
<dbReference type="GO" id="GO:0048471">
    <property type="term" value="C:perinuclear region of cytoplasm"/>
    <property type="evidence" value="ECO:0007669"/>
    <property type="project" value="UniProtKB-SubCell"/>
</dbReference>
<keyword evidence="10" id="KW-0472">Membrane</keyword>
<evidence type="ECO:0000256" key="5">
    <source>
        <dbReference type="ARBA" id="ARBA00022475"/>
    </source>
</evidence>
<dbReference type="CDD" id="cd13211">
    <property type="entry name" value="PH-GRAM_MTMR9"/>
    <property type="match status" value="1"/>
</dbReference>
<name>A0A7K8T480_9AVES</name>
<dbReference type="InterPro" id="IPR029021">
    <property type="entry name" value="Prot-tyrosine_phosphatase-like"/>
</dbReference>
<keyword evidence="9 14" id="KW-0175">Coiled coil</keyword>
<evidence type="ECO:0000259" key="15">
    <source>
        <dbReference type="PROSITE" id="PS51339"/>
    </source>
</evidence>
<evidence type="ECO:0000256" key="3">
    <source>
        <dbReference type="ARBA" id="ARBA00004599"/>
    </source>
</evidence>
<keyword evidence="5" id="KW-1003">Cell membrane</keyword>
<proteinExistence type="inferred from homology"/>
<dbReference type="Gene3D" id="2.30.29.30">
    <property type="entry name" value="Pleckstrin-homology domain (PH domain)/Phosphotyrosine-binding domain (PTB)"/>
    <property type="match status" value="1"/>
</dbReference>
<feature type="coiled-coil region" evidence="14">
    <location>
        <begin position="509"/>
        <end position="543"/>
    </location>
</feature>
<dbReference type="GO" id="GO:0046856">
    <property type="term" value="P:phosphatidylinositol dephosphorylation"/>
    <property type="evidence" value="ECO:0007669"/>
    <property type="project" value="TreeGrafter"/>
</dbReference>
<gene>
    <name evidence="16" type="primary">Mtmr9_1</name>
    <name evidence="16" type="ORF">NYCBRA_R02101</name>
</gene>
<dbReference type="SUPFAM" id="SSF50729">
    <property type="entry name" value="PH domain-like"/>
    <property type="match status" value="1"/>
</dbReference>
<feature type="domain" description="Myotubularin phosphatase" evidence="15">
    <location>
        <begin position="124"/>
        <end position="499"/>
    </location>
</feature>
<evidence type="ECO:0000313" key="16">
    <source>
        <dbReference type="EMBL" id="NXF37175.1"/>
    </source>
</evidence>
<dbReference type="GO" id="GO:0005829">
    <property type="term" value="C:cytosol"/>
    <property type="evidence" value="ECO:0007669"/>
    <property type="project" value="UniProtKB-ARBA"/>
</dbReference>
<evidence type="ECO:0000313" key="17">
    <source>
        <dbReference type="Proteomes" id="UP000538472"/>
    </source>
</evidence>
<dbReference type="PROSITE" id="PS51339">
    <property type="entry name" value="PPASE_MYOTUBULARIN"/>
    <property type="match status" value="1"/>
</dbReference>
<dbReference type="InterPro" id="IPR030564">
    <property type="entry name" value="Myotubularin"/>
</dbReference>
<dbReference type="GO" id="GO:0010507">
    <property type="term" value="P:negative regulation of autophagy"/>
    <property type="evidence" value="ECO:0007669"/>
    <property type="project" value="TreeGrafter"/>
</dbReference>
<dbReference type="EMBL" id="VWZB01000737">
    <property type="protein sequence ID" value="NXF37175.1"/>
    <property type="molecule type" value="Genomic_DNA"/>
</dbReference>
<evidence type="ECO:0000256" key="9">
    <source>
        <dbReference type="ARBA" id="ARBA00023054"/>
    </source>
</evidence>
<dbReference type="GO" id="GO:0032587">
    <property type="term" value="C:ruffle membrane"/>
    <property type="evidence" value="ECO:0007669"/>
    <property type="project" value="UniProtKB-SubCell"/>
</dbReference>
<evidence type="ECO:0000256" key="6">
    <source>
        <dbReference type="ARBA" id="ARBA00022490"/>
    </source>
</evidence>
<evidence type="ECO:0000256" key="13">
    <source>
        <dbReference type="ARBA" id="ARBA00077527"/>
    </source>
</evidence>
<protein>
    <recommendedName>
        <fullName evidence="12">Myotubularin-related protein 9</fullName>
    </recommendedName>
    <alternativeName>
        <fullName evidence="13">Inactive phosphatidylinositol 3-phosphatase 9</fullName>
    </alternativeName>
</protein>
<dbReference type="AlphaFoldDB" id="A0A7K8T480"/>
<dbReference type="InterPro" id="IPR011993">
    <property type="entry name" value="PH-like_dom_sf"/>
</dbReference>
<keyword evidence="8" id="KW-0007">Acetylation</keyword>
<dbReference type="Pfam" id="PF06602">
    <property type="entry name" value="Myotub-related"/>
    <property type="match status" value="1"/>
</dbReference>
<reference evidence="16 17" key="1">
    <citation type="submission" date="2019-09" db="EMBL/GenBank/DDBJ databases">
        <title>Bird 10,000 Genomes (B10K) Project - Family phase.</title>
        <authorList>
            <person name="Zhang G."/>
        </authorList>
    </citation>
    <scope>NUCLEOTIDE SEQUENCE [LARGE SCALE GENOMIC DNA]</scope>
    <source>
        <strain evidence="16">B10K-CU-031-10</strain>
        <tissue evidence="16">Muscle</tissue>
    </source>
</reference>
<dbReference type="PANTHER" id="PTHR10807">
    <property type="entry name" value="MYOTUBULARIN-RELATED"/>
    <property type="match status" value="1"/>
</dbReference>
<evidence type="ECO:0000256" key="12">
    <source>
        <dbReference type="ARBA" id="ARBA00072711"/>
    </source>
</evidence>
<dbReference type="SUPFAM" id="SSF52799">
    <property type="entry name" value="(Phosphotyrosine protein) phosphatases II"/>
    <property type="match status" value="1"/>
</dbReference>
<keyword evidence="6" id="KW-0963">Cytoplasm</keyword>
<sequence>MEFAELIKTPRADNVVLHRPFYLAVEGTLCLTGHHLIFSSRRQDNAEELWLLHSNIDSIEKRFVGSLGTIIIKCKDLRIIQLDIPGMEECLNIASSIEALSTLDSVTLMYPFFYRPMFEIIEDGWRSFLPDQEFELLTSVTDEWRLSCINKEFSVCPSYPPVVIVPKSIDDEALRKVAMFRHGSRFPVLSYYHKKNGMVMMRSSQPLTGTNGRRCKEDEKLINATLRPGKRGYIIDTRSLNVAQQARAKGGGFEQEAHYPQWRRIHKCIERFNILQESLIKLVEACNDQSHNMDRWLSKLEASNWLTHIKEILTAACLAAQCIDREGASVLVHGTEGTDSTLQVTSLAQIILDPRCRTIRGFESLVVREWLQAGHPFQQRCAQSAYSNSKQKWEAPVFLLFLDCVWQILRQFPCSFEFNEQFLIMLFEHAYASQFGTFLGNNENERSKLKLPQKTMSLWSWVNRSEELSKFQNPLFEANSLVIWPSVAPQSLQLWEGVFLRWNRPSKFLDEANEEMFNIIKYNKELQAKVNALRRQLAEMETDDRMQENL</sequence>
<evidence type="ECO:0000256" key="1">
    <source>
        <dbReference type="ARBA" id="ARBA00004240"/>
    </source>
</evidence>
<accession>A0A7K8T480</accession>
<comment type="caution">
    <text evidence="16">The sequence shown here is derived from an EMBL/GenBank/DDBJ whole genome shotgun (WGS) entry which is preliminary data.</text>
</comment>
<evidence type="ECO:0000256" key="8">
    <source>
        <dbReference type="ARBA" id="ARBA00022990"/>
    </source>
</evidence>
<feature type="non-terminal residue" evidence="16">
    <location>
        <position position="550"/>
    </location>
</feature>
<evidence type="ECO:0000256" key="4">
    <source>
        <dbReference type="ARBA" id="ARBA00007471"/>
    </source>
</evidence>
<evidence type="ECO:0000256" key="7">
    <source>
        <dbReference type="ARBA" id="ARBA00022824"/>
    </source>
</evidence>
<keyword evidence="11" id="KW-0966">Cell projection</keyword>